<comment type="caution">
    <text evidence="3">The sequence shown here is derived from an EMBL/GenBank/DDBJ whole genome shotgun (WGS) entry which is preliminary data.</text>
</comment>
<feature type="domain" description="Hypervirulence associated protein TUDOR" evidence="2">
    <location>
        <begin position="16"/>
        <end position="70"/>
    </location>
</feature>
<protein>
    <recommendedName>
        <fullName evidence="2">Hypervirulence associated protein TUDOR domain-containing protein</fullName>
    </recommendedName>
</protein>
<dbReference type="Proteomes" id="UP001172684">
    <property type="component" value="Unassembled WGS sequence"/>
</dbReference>
<feature type="region of interest" description="Disordered" evidence="1">
    <location>
        <begin position="1"/>
        <end position="80"/>
    </location>
</feature>
<proteinExistence type="predicted"/>
<sequence>MVDQVKSKEGEPINEGDHVYTKYRGGRHEGDVEKIVTTKEEAEEEGVKNPPKVLFTDQRGKAVAHNPETLNKLSKAEGEE</sequence>
<evidence type="ECO:0000256" key="1">
    <source>
        <dbReference type="SAM" id="MobiDB-lite"/>
    </source>
</evidence>
<keyword evidence="4" id="KW-1185">Reference proteome</keyword>
<dbReference type="Pfam" id="PF11160">
    <property type="entry name" value="Hva1_TUDOR"/>
    <property type="match status" value="1"/>
</dbReference>
<evidence type="ECO:0000259" key="2">
    <source>
        <dbReference type="Pfam" id="PF11160"/>
    </source>
</evidence>
<organism evidence="3 4">
    <name type="scientific">Coniosporium apollinis</name>
    <dbReference type="NCBI Taxonomy" id="61459"/>
    <lineage>
        <taxon>Eukaryota</taxon>
        <taxon>Fungi</taxon>
        <taxon>Dikarya</taxon>
        <taxon>Ascomycota</taxon>
        <taxon>Pezizomycotina</taxon>
        <taxon>Dothideomycetes</taxon>
        <taxon>Dothideomycetes incertae sedis</taxon>
        <taxon>Coniosporium</taxon>
    </lineage>
</organism>
<dbReference type="Gene3D" id="2.30.30.1060">
    <property type="match status" value="1"/>
</dbReference>
<name>A0ABQ9NGI9_9PEZI</name>
<feature type="compositionally biased region" description="Basic and acidic residues" evidence="1">
    <location>
        <begin position="1"/>
        <end position="40"/>
    </location>
</feature>
<dbReference type="EMBL" id="JAPDRL010000134">
    <property type="protein sequence ID" value="KAJ9656204.1"/>
    <property type="molecule type" value="Genomic_DNA"/>
</dbReference>
<accession>A0ABQ9NGI9</accession>
<gene>
    <name evidence="3" type="ORF">H2201_008616</name>
</gene>
<dbReference type="InterPro" id="IPR021331">
    <property type="entry name" value="Hva1_TUDOR"/>
</dbReference>
<evidence type="ECO:0000313" key="3">
    <source>
        <dbReference type="EMBL" id="KAJ9656204.1"/>
    </source>
</evidence>
<evidence type="ECO:0000313" key="4">
    <source>
        <dbReference type="Proteomes" id="UP001172684"/>
    </source>
</evidence>
<reference evidence="3" key="1">
    <citation type="submission" date="2022-10" db="EMBL/GenBank/DDBJ databases">
        <title>Culturing micro-colonial fungi from biological soil crusts in the Mojave desert and describing Neophaeococcomyces mojavensis, and introducing the new genera and species Taxawa tesnikishii.</title>
        <authorList>
            <person name="Kurbessoian T."/>
            <person name="Stajich J.E."/>
        </authorList>
    </citation>
    <scope>NUCLEOTIDE SEQUENCE</scope>
    <source>
        <strain evidence="3">TK_1</strain>
    </source>
</reference>